<gene>
    <name evidence="2" type="ORF">EZS26_001351</name>
</gene>
<dbReference type="EMBL" id="SNRX01000007">
    <property type="protein sequence ID" value="KAA6302519.1"/>
    <property type="molecule type" value="Genomic_DNA"/>
</dbReference>
<evidence type="ECO:0000256" key="1">
    <source>
        <dbReference type="SAM" id="SignalP"/>
    </source>
</evidence>
<evidence type="ECO:0000313" key="3">
    <source>
        <dbReference type="Proteomes" id="UP000324575"/>
    </source>
</evidence>
<dbReference type="AlphaFoldDB" id="A0A5M8P241"/>
<reference evidence="2 3" key="1">
    <citation type="submission" date="2019-03" db="EMBL/GenBank/DDBJ databases">
        <title>Single cell metagenomics reveals metabolic interactions within the superorganism composed of flagellate Streblomastix strix and complex community of Bacteroidetes bacteria on its surface.</title>
        <authorList>
            <person name="Treitli S.C."/>
            <person name="Kolisko M."/>
            <person name="Husnik F."/>
            <person name="Keeling P."/>
            <person name="Hampl V."/>
        </authorList>
    </citation>
    <scope>NUCLEOTIDE SEQUENCE [LARGE SCALE GENOMIC DNA]</scope>
    <source>
        <strain evidence="2">St1</strain>
    </source>
</reference>
<sequence>MKKVLFPLVIVCALCASCVDSDLPNVNGMWQLKTIEEAGGSSHPVDTIYYSFQRQTLFAYTILNYWPERPDPILLVYGLIDLSVADRLTIHIPNDWKKDVLWQDSIITYTIRQLNAKKMVLEQEDVKYHFIKF</sequence>
<accession>A0A5M8P241</accession>
<evidence type="ECO:0000313" key="2">
    <source>
        <dbReference type="EMBL" id="KAA6302519.1"/>
    </source>
</evidence>
<organism evidence="2 3">
    <name type="scientific">Candidatus Ordinivivax streblomastigis</name>
    <dbReference type="NCBI Taxonomy" id="2540710"/>
    <lineage>
        <taxon>Bacteria</taxon>
        <taxon>Pseudomonadati</taxon>
        <taxon>Bacteroidota</taxon>
        <taxon>Bacteroidia</taxon>
        <taxon>Bacteroidales</taxon>
        <taxon>Candidatus Ordinivivax</taxon>
    </lineage>
</organism>
<feature type="signal peptide" evidence="1">
    <location>
        <begin position="1"/>
        <end position="18"/>
    </location>
</feature>
<proteinExistence type="predicted"/>
<protein>
    <recommendedName>
        <fullName evidence="4">Lipocalin-like domain-containing protein</fullName>
    </recommendedName>
</protein>
<feature type="chain" id="PRO_5024282178" description="Lipocalin-like domain-containing protein" evidence="1">
    <location>
        <begin position="19"/>
        <end position="133"/>
    </location>
</feature>
<keyword evidence="1" id="KW-0732">Signal</keyword>
<name>A0A5M8P241_9BACT</name>
<dbReference type="Proteomes" id="UP000324575">
    <property type="component" value="Unassembled WGS sequence"/>
</dbReference>
<dbReference type="Gene3D" id="2.40.128.280">
    <property type="match status" value="1"/>
</dbReference>
<comment type="caution">
    <text evidence="2">The sequence shown here is derived from an EMBL/GenBank/DDBJ whole genome shotgun (WGS) entry which is preliminary data.</text>
</comment>
<evidence type="ECO:0008006" key="4">
    <source>
        <dbReference type="Google" id="ProtNLM"/>
    </source>
</evidence>